<dbReference type="InterPro" id="IPR052050">
    <property type="entry name" value="SecEffector_AnkRepeat"/>
</dbReference>
<dbReference type="Pfam" id="PF00023">
    <property type="entry name" value="Ank"/>
    <property type="match status" value="1"/>
</dbReference>
<accession>A0A9W6U592</accession>
<evidence type="ECO:0000256" key="4">
    <source>
        <dbReference type="ARBA" id="ARBA00022692"/>
    </source>
</evidence>
<dbReference type="InterPro" id="IPR005599">
    <property type="entry name" value="GPI_mannosylTrfase"/>
</dbReference>
<keyword evidence="6 10" id="KW-1133">Transmembrane helix</keyword>
<dbReference type="OrthoDB" id="10066429at2759"/>
<evidence type="ECO:0000256" key="8">
    <source>
        <dbReference type="PROSITE-ProRule" id="PRU00023"/>
    </source>
</evidence>
<dbReference type="PANTHER" id="PTHR46586">
    <property type="entry name" value="ANKYRIN REPEAT-CONTAINING PROTEIN"/>
    <property type="match status" value="1"/>
</dbReference>
<sequence>MLGFATHTKTVFGYDIMKRGRTVLYVALAALRVVGSVLLLGMVHPDEFFQSQEVMARHALQEPQQEALRAQLHVPWEFQLPSPNRSGAGGGAAVQAAGAAGREAQRLVVAGDATSTAECDVLRGGRGGVCRRGAAESQPEARDPPGKTGDGAAATRQLVADARVPLSAFLQYGRDPGACPVLCSDVPCRPVELVRQQDTLLIPAVRKKDAKQPFVVHRLAAAVALALQGLLAFLTWAVAFIAIDTLYYRPELAEGGWNRSLLQKIVENAVIAPLNNLLYNAQYDNLELHGVHPRFTHLTVNMPMLFGPVFLVFLVRFLRYPDRSVFGSACVFFPLVCLSLAPHQEPRFLLPAIVPLHIFTALNGRVGVARFLTTHRFGLQLWIVFNFTLALFFGVFHQGGVVPMLLSLSWINKNSGDSLQASASFSWQTSSCRFEAGSNLSLIGEVPIVFVKTYMPPRFLLTGLTTTPAFRVIDLAGASGNEFSKLLSIDSPDQPLSEALLALPASVKFRDIIPEDLLASMTISKLGSCSPHISTEDLALDQTFSLDLNLNPITVLLKYSVVVAAPALVAPCEIRASEVNKSNNRADHLGNDLIRSIDEYLSGHLSHESLSAACEGGASKDILEYILGKTGPVWKGAVKAAVRGGHVHVLKWMTEREDGRGPWKADFDNALQIAASRGHLDVVKWLFERGTDWHTLWEIPEEKTDYIEKTWRYEHCTSEALSLAAEQDHLEVVQWIYNTRTDTCSDYENPISSAVAGGNLEIARWLYKTNGKRCSALSIDTAAENGHLQVLEWLHSNNLFTCTGASMEGVAGNGHFEVMKWLHRTQHESCSPGSLYSAVNSGNVELVEWLYENFYTRCHRFVPRMSATTAAEHGHLDVLKWLHAHFPDCFDCYDMAAASENGHMDVVTWLHEHRSEGCDRMASFYAARYGHFELLQWFHTHYPSSICSGGNGSSSWKGQS</sequence>
<keyword evidence="12" id="KW-1185">Reference proteome</keyword>
<dbReference type="PROSITE" id="PS50088">
    <property type="entry name" value="ANK_REPEAT"/>
    <property type="match status" value="1"/>
</dbReference>
<evidence type="ECO:0000313" key="11">
    <source>
        <dbReference type="EMBL" id="GMF26109.1"/>
    </source>
</evidence>
<evidence type="ECO:0000256" key="2">
    <source>
        <dbReference type="ARBA" id="ARBA00022676"/>
    </source>
</evidence>
<evidence type="ECO:0000256" key="9">
    <source>
        <dbReference type="SAM" id="MobiDB-lite"/>
    </source>
</evidence>
<dbReference type="InterPro" id="IPR036770">
    <property type="entry name" value="Ankyrin_rpt-contain_sf"/>
</dbReference>
<evidence type="ECO:0000256" key="3">
    <source>
        <dbReference type="ARBA" id="ARBA00022679"/>
    </source>
</evidence>
<dbReference type="PROSITE" id="PS50297">
    <property type="entry name" value="ANK_REP_REGION"/>
    <property type="match status" value="1"/>
</dbReference>
<protein>
    <submittedName>
        <fullName evidence="11">Unnamed protein product</fullName>
    </submittedName>
</protein>
<keyword evidence="4 10" id="KW-0812">Transmembrane</keyword>
<evidence type="ECO:0000256" key="1">
    <source>
        <dbReference type="ARBA" id="ARBA00004477"/>
    </source>
</evidence>
<evidence type="ECO:0000256" key="10">
    <source>
        <dbReference type="SAM" id="Phobius"/>
    </source>
</evidence>
<dbReference type="EMBL" id="BSXT01000378">
    <property type="protein sequence ID" value="GMF26109.1"/>
    <property type="molecule type" value="Genomic_DNA"/>
</dbReference>
<feature type="region of interest" description="Disordered" evidence="9">
    <location>
        <begin position="130"/>
        <end position="152"/>
    </location>
</feature>
<dbReference type="Proteomes" id="UP001165121">
    <property type="component" value="Unassembled WGS sequence"/>
</dbReference>
<evidence type="ECO:0000256" key="5">
    <source>
        <dbReference type="ARBA" id="ARBA00022824"/>
    </source>
</evidence>
<gene>
    <name evidence="11" type="ORF">Pfra01_000483900</name>
</gene>
<dbReference type="AlphaFoldDB" id="A0A9W6U592"/>
<feature type="repeat" description="ANK" evidence="8">
    <location>
        <begin position="666"/>
        <end position="692"/>
    </location>
</feature>
<dbReference type="InterPro" id="IPR002110">
    <property type="entry name" value="Ankyrin_rpt"/>
</dbReference>
<organism evidence="11 12">
    <name type="scientific">Phytophthora fragariaefolia</name>
    <dbReference type="NCBI Taxonomy" id="1490495"/>
    <lineage>
        <taxon>Eukaryota</taxon>
        <taxon>Sar</taxon>
        <taxon>Stramenopiles</taxon>
        <taxon>Oomycota</taxon>
        <taxon>Peronosporomycetes</taxon>
        <taxon>Peronosporales</taxon>
        <taxon>Peronosporaceae</taxon>
        <taxon>Phytophthora</taxon>
    </lineage>
</organism>
<feature type="transmembrane region" description="Helical" evidence="10">
    <location>
        <begin position="381"/>
        <end position="406"/>
    </location>
</feature>
<feature type="transmembrane region" description="Helical" evidence="10">
    <location>
        <begin position="215"/>
        <end position="243"/>
    </location>
</feature>
<keyword evidence="5" id="KW-0256">Endoplasmic reticulum</keyword>
<feature type="transmembrane region" description="Helical" evidence="10">
    <location>
        <begin position="348"/>
        <end position="369"/>
    </location>
</feature>
<dbReference type="Gene3D" id="1.25.40.20">
    <property type="entry name" value="Ankyrin repeat-containing domain"/>
    <property type="match status" value="3"/>
</dbReference>
<dbReference type="GO" id="GO:0016757">
    <property type="term" value="F:glycosyltransferase activity"/>
    <property type="evidence" value="ECO:0007669"/>
    <property type="project" value="UniProtKB-KW"/>
</dbReference>
<keyword evidence="7 10" id="KW-0472">Membrane</keyword>
<feature type="transmembrane region" description="Helical" evidence="10">
    <location>
        <begin position="298"/>
        <end position="318"/>
    </location>
</feature>
<dbReference type="Pfam" id="PF13637">
    <property type="entry name" value="Ank_4"/>
    <property type="match status" value="1"/>
</dbReference>
<comment type="subcellular location">
    <subcellularLocation>
        <location evidence="1">Endoplasmic reticulum membrane</location>
        <topology evidence="1">Multi-pass membrane protein</topology>
    </subcellularLocation>
</comment>
<dbReference type="PANTHER" id="PTHR46586:SF3">
    <property type="entry name" value="ANKYRIN REPEAT-CONTAINING PROTEIN"/>
    <property type="match status" value="1"/>
</dbReference>
<reference evidence="11" key="1">
    <citation type="submission" date="2023-04" db="EMBL/GenBank/DDBJ databases">
        <title>Phytophthora fragariaefolia NBRC 109709.</title>
        <authorList>
            <person name="Ichikawa N."/>
            <person name="Sato H."/>
            <person name="Tonouchi N."/>
        </authorList>
    </citation>
    <scope>NUCLEOTIDE SEQUENCE</scope>
    <source>
        <strain evidence="11">NBRC 109709</strain>
    </source>
</reference>
<dbReference type="GO" id="GO:0005789">
    <property type="term" value="C:endoplasmic reticulum membrane"/>
    <property type="evidence" value="ECO:0007669"/>
    <property type="project" value="UniProtKB-SubCell"/>
</dbReference>
<proteinExistence type="predicted"/>
<keyword evidence="8" id="KW-0040">ANK repeat</keyword>
<evidence type="ECO:0000256" key="6">
    <source>
        <dbReference type="ARBA" id="ARBA00022989"/>
    </source>
</evidence>
<feature type="transmembrane region" description="Helical" evidence="10">
    <location>
        <begin position="325"/>
        <end position="342"/>
    </location>
</feature>
<dbReference type="SMART" id="SM00248">
    <property type="entry name" value="ANK"/>
    <property type="match status" value="4"/>
</dbReference>
<keyword evidence="3" id="KW-0808">Transferase</keyword>
<dbReference type="Pfam" id="PF03901">
    <property type="entry name" value="Glyco_transf_22"/>
    <property type="match status" value="1"/>
</dbReference>
<evidence type="ECO:0000313" key="12">
    <source>
        <dbReference type="Proteomes" id="UP001165121"/>
    </source>
</evidence>
<dbReference type="SUPFAM" id="SSF48403">
    <property type="entry name" value="Ankyrin repeat"/>
    <property type="match status" value="1"/>
</dbReference>
<evidence type="ECO:0000256" key="7">
    <source>
        <dbReference type="ARBA" id="ARBA00023136"/>
    </source>
</evidence>
<name>A0A9W6U592_9STRA</name>
<feature type="transmembrane region" description="Helical" evidence="10">
    <location>
        <begin position="23"/>
        <end position="43"/>
    </location>
</feature>
<comment type="caution">
    <text evidence="11">The sequence shown here is derived from an EMBL/GenBank/DDBJ whole genome shotgun (WGS) entry which is preliminary data.</text>
</comment>
<keyword evidence="2" id="KW-0328">Glycosyltransferase</keyword>